<evidence type="ECO:0000256" key="3">
    <source>
        <dbReference type="ARBA" id="ARBA00012759"/>
    </source>
</evidence>
<dbReference type="InterPro" id="IPR028889">
    <property type="entry name" value="USP"/>
</dbReference>
<keyword evidence="17" id="KW-1185">Reference proteome</keyword>
<feature type="compositionally biased region" description="Low complexity" evidence="13">
    <location>
        <begin position="2001"/>
        <end position="2012"/>
    </location>
</feature>
<dbReference type="PANTHER" id="PTHR24006:SF729">
    <property type="entry name" value="UBIQUITIN CARBOXYL-TERMINAL HYDROLASE 24"/>
    <property type="match status" value="1"/>
</dbReference>
<evidence type="ECO:0000313" key="17">
    <source>
        <dbReference type="Proteomes" id="UP000261600"/>
    </source>
</evidence>
<dbReference type="SUPFAM" id="SSF54236">
    <property type="entry name" value="Ubiquitin-like"/>
    <property type="match status" value="1"/>
</dbReference>
<evidence type="ECO:0000256" key="4">
    <source>
        <dbReference type="ARBA" id="ARBA00022553"/>
    </source>
</evidence>
<evidence type="ECO:0000256" key="7">
    <source>
        <dbReference type="ARBA" id="ARBA00022801"/>
    </source>
</evidence>
<dbReference type="GO" id="GO:0004843">
    <property type="term" value="F:cysteine-type deubiquitinase activity"/>
    <property type="evidence" value="ECO:0007669"/>
    <property type="project" value="UniProtKB-EC"/>
</dbReference>
<dbReference type="GO" id="GO:0005829">
    <property type="term" value="C:cytosol"/>
    <property type="evidence" value="ECO:0007669"/>
    <property type="project" value="TreeGrafter"/>
</dbReference>
<organism evidence="16 17">
    <name type="scientific">Monopterus albus</name>
    <name type="common">Swamp eel</name>
    <dbReference type="NCBI Taxonomy" id="43700"/>
    <lineage>
        <taxon>Eukaryota</taxon>
        <taxon>Metazoa</taxon>
        <taxon>Chordata</taxon>
        <taxon>Craniata</taxon>
        <taxon>Vertebrata</taxon>
        <taxon>Euteleostomi</taxon>
        <taxon>Actinopterygii</taxon>
        <taxon>Neopterygii</taxon>
        <taxon>Teleostei</taxon>
        <taxon>Neoteleostei</taxon>
        <taxon>Acanthomorphata</taxon>
        <taxon>Anabantaria</taxon>
        <taxon>Synbranchiformes</taxon>
        <taxon>Synbranchidae</taxon>
        <taxon>Monopterus</taxon>
    </lineage>
</organism>
<keyword evidence="5" id="KW-0645">Protease</keyword>
<feature type="domain" description="UBA" evidence="14">
    <location>
        <begin position="2"/>
        <end position="44"/>
    </location>
</feature>
<dbReference type="InterPro" id="IPR047061">
    <property type="entry name" value="UBP24_Ubl"/>
</dbReference>
<reference evidence="16" key="1">
    <citation type="submission" date="2025-08" db="UniProtKB">
        <authorList>
            <consortium name="Ensembl"/>
        </authorList>
    </citation>
    <scope>IDENTIFICATION</scope>
</reference>
<dbReference type="PROSITE" id="PS50235">
    <property type="entry name" value="USP_3"/>
    <property type="match status" value="1"/>
</dbReference>
<dbReference type="Gene3D" id="1.10.8.10">
    <property type="entry name" value="DNA helicase RuvA subunit, C-terminal domain"/>
    <property type="match status" value="1"/>
</dbReference>
<comment type="catalytic activity">
    <reaction evidence="1">
        <text>Thiol-dependent hydrolysis of ester, thioester, amide, peptide and isopeptide bonds formed by the C-terminal Gly of ubiquitin (a 76-residue protein attached to proteins as an intracellular targeting signal).</text>
        <dbReference type="EC" id="3.4.19.12"/>
    </reaction>
</comment>
<dbReference type="PANTHER" id="PTHR24006">
    <property type="entry name" value="UBIQUITIN CARBOXYL-TERMINAL HYDROLASE"/>
    <property type="match status" value="1"/>
</dbReference>
<dbReference type="InterPro" id="IPR029071">
    <property type="entry name" value="Ubiquitin-like_domsf"/>
</dbReference>
<feature type="compositionally biased region" description="Polar residues" evidence="13">
    <location>
        <begin position="2507"/>
        <end position="2519"/>
    </location>
</feature>
<dbReference type="InterPro" id="IPR016024">
    <property type="entry name" value="ARM-type_fold"/>
</dbReference>
<feature type="domain" description="USP" evidence="15">
    <location>
        <begin position="1623"/>
        <end position="1974"/>
    </location>
</feature>
<evidence type="ECO:0000259" key="15">
    <source>
        <dbReference type="PROSITE" id="PS50235"/>
    </source>
</evidence>
<dbReference type="Pfam" id="PF22900">
    <property type="entry name" value="UCH_UBL1"/>
    <property type="match status" value="1"/>
</dbReference>
<dbReference type="CDD" id="cd14286">
    <property type="entry name" value="UBA_UBP24"/>
    <property type="match status" value="1"/>
</dbReference>
<evidence type="ECO:0000256" key="6">
    <source>
        <dbReference type="ARBA" id="ARBA00022786"/>
    </source>
</evidence>
<dbReference type="SUPFAM" id="SSF46934">
    <property type="entry name" value="UBA-like"/>
    <property type="match status" value="1"/>
</dbReference>
<evidence type="ECO:0000259" key="14">
    <source>
        <dbReference type="PROSITE" id="PS50030"/>
    </source>
</evidence>
<evidence type="ECO:0000256" key="1">
    <source>
        <dbReference type="ARBA" id="ARBA00000707"/>
    </source>
</evidence>
<dbReference type="InterPro" id="IPR056850">
    <property type="entry name" value="ARM_UBP34_24_USP9X_Y"/>
</dbReference>
<evidence type="ECO:0000256" key="11">
    <source>
        <dbReference type="ARBA" id="ARBA00078770"/>
    </source>
</evidence>
<dbReference type="EC" id="3.4.19.12" evidence="3"/>
<sequence length="2548" mass="287293">METEEEQHITTLLCMGFPDPDEIRKALRLAKNDINEAVALLTNESPGLGYGYEPMESGPAPVLGSSGDGENSGRTGTGGFDPPPAYHDVVDSERSNDENGNCSGGSMEFPTTNLYELESRVFTDHWSIPYKREESLGKCLIASTCLARHGLADADENCKRFMDRCMSEAFKKLLTSSAVHKWGTEIHEGIYNMLMLLVELVAERVKQEPIPVNLMGVLTMAFNPDNEYHFKNRMKVCQRNWAEVFGEEANMFAFSPSNTYQKEPHGWLVDLVNQFGELGGFSAIQNKLNAEEIEIASVSALVQPLGVCAEYLNSSLVQPMLDPVIHKMITYVQNLEEKDLKDKRLVSIPDLLSAIKLLCMRFQRELVTVVDDLRLDTLLRMLKTPHFSTKMNSLKEVTKLIEESTVSKTVKNAIDTDKLLDWLVENSVLSIALEGNIDQAQYCERIKGIIELLGSKLSLDELSKIWRIQAGQSSTVIENIHTIIAAAAVKFSFDQLTHLFVLIEKSWEVESDRVRQKLLSLIGRIGREARSETTTGKVLEVLWELETVKRSYIIKCIEDIKKELNFSSPQAVWVVPALRQLHEITRSFIKQTYQKQDKSIIQDLKKNFEIVKLITGSLVCCHRLAMTAAGNSGLSGSTLVDGRYTYQEYLDSHLRFLAFFLQEASLYLVWNRAKELWECLVSGPDVCELDREMCFEWFTKGQHDLESDVQQQLFKEKILKLEAYEITMNGFSLFKTFFENVNLCDHRLKRQGTQLCVERLDLAGMDFIWRIAMETPDEEIANEAIQLIITYSYTNLNPKMKKDSVSLHKKFIADCYKRLDAASSALGGPTLTHAVTKATKMLTATAMPTVATSVQSPSRSTKLVIIERLLLLAERYVITIEDMYSVPRTILPHGASFNGHPVTLHITYESTKDTFTLETHSNETVGSIRWKISEHLSCPVDNVQIFANDSVLTMNRDQKLLSQLGFSDEQCLTVKSSSTGTPSGSSESSASASSSSSSAVFNSAYALEQEKSLPGVVMALVCNVFEMLYQLANLDESRITLRVRKLLLLIPTDPEVQDALDNFVPKESSVWSSRSPSMASKQQHQPSATSILESLFRSSAPGMSTFRVLYNLEVLSSKLMPTSDDEMAKTSSRSFCENFLKAGGLSLVVNVMQRDSIPSEVDYETRQGVYSICLQLARFLLVGQSLPAMLDDDVIRDGDALSSRPFRNAGRTGRQLSLCGTPEKSSYRQVSLSERSSIRVEEIIPAARVAIQTMEVNDFTSTVACFMRLTWAAAAGRLDLVGSPQPIRESHTSVLAQGVRTRVSSTGSNCSSSSEGEATPTALHAGICVRQQNVSIKDAIIAREALSLLVTCLQLRCQQFCSFYNLPSVSDFIIDILLGSPSGEIRRVACDQLYTLSQSDTSAFPEVQKPNLFLLSVILTAQLPLWSPTSVMRGVNQRLLSQCTEYFDLRCQLLDDLTTSEMEVLKVSAATMLEDEISWLNNFEPSWSSEMETSEADNILLAGHLRLIKTLLSLCGNEKEHLGPSLIQQLLDDFLFRASRIIINSSNPTPSLAPSHDFHPKCSTASSRLAAYEVLVMLADSSLSNLRLITRELLSMHHQSDPSLCKEFDYLPPVESRSVSGFVGLKNGGATCYMNAVFQQLYMQPGLPEAFLSIEDDTDQPEESVYYQVQSLFGHLMESKLQYYVPENFWKIFKMWNKELYVREQQDAYEFFTSLVDQLDEHLKKMGREQIFKNTFQGIFSDQKICKDCPHRYEREETFMALNLGVTSCQSLEISLDQFVRGEVLEGSNAYYCEKCKEKRTTVKRTCIKSLPSVLCIHLMRFGFDWESGRSIKYDEQIRFPWVLNMEPYTVSGMARQDCSGEGGEGRGDAASGGSPRKKVTISENYELVGVVVHSGQAHAGHYYSFIKDRRGSARGRWYKFNDNMVEEFDMNDETLEYECFGGEYRPKVYDQSNPYPDVRRRYWNAYMLFYQKISDQNSPVLPKKSRVSIMRQEAEDLTLSAPSSPDVSPQSSPRPPRANNDRLTLLTRLVRKGEKKGLFVEKMPASIYQMVRDENLKFMRNRDVYNSDYFNFTLSLASVNATKLKHPDYQPMAKESLQLAVHFLFHTYLHTKKKLRVDTEEWMATVEVLLSKSSEACQWMVQYLVGPEGREITRVCLLECSVREVRVVVASILEKTLESALLFRDPGLDSLTDVLLSLLDKDVPENVKNCAQYFSLFSNFAQRGCSPCQLLLKHSAYRRMLIFLLGPNRQNNQNRRWSPAQAREFLHLHSTLAFITLHSDLSPQQTQAPGGFKLRVSSVTSSTPLLPLHTDILVSLFTPEGQPYLLEVMFAMRELSGPLSVLIEMATYCSYCNEPFSLGVLQLLKTQLETAPPHELKNIFQMLQELLVVEDPLQSQRLKYAFESDKGLLALMHQSNNVDSRRCYQCVKFLVTLAQKCSPAKDYFKDLSGHWSWAVQWLQKKMTEYYWTPQSNISNETSTNKTFQRTISAQDTLAYATALLNEKEQSGSSNGSDGSPANENADHSLRQGSESPMMLGDSKSDLEDVDP</sequence>
<dbReference type="InterPro" id="IPR001394">
    <property type="entry name" value="Peptidase_C19_UCH"/>
</dbReference>
<dbReference type="FunFam" id="1.10.8.10:FF:000075">
    <property type="entry name" value="Ubiquitin carboxyl-terminal hydrolase 24"/>
    <property type="match status" value="1"/>
</dbReference>
<evidence type="ECO:0000256" key="8">
    <source>
        <dbReference type="ARBA" id="ARBA00022807"/>
    </source>
</evidence>
<dbReference type="Proteomes" id="UP000261600">
    <property type="component" value="Unplaced"/>
</dbReference>
<feature type="compositionally biased region" description="Basic and acidic residues" evidence="13">
    <location>
        <begin position="2539"/>
        <end position="2548"/>
    </location>
</feature>
<dbReference type="InterPro" id="IPR018200">
    <property type="entry name" value="USP_CS"/>
</dbReference>
<dbReference type="GO" id="GO:0016579">
    <property type="term" value="P:protein deubiquitination"/>
    <property type="evidence" value="ECO:0007669"/>
    <property type="project" value="InterPro"/>
</dbReference>
<keyword evidence="4" id="KW-0597">Phosphoprotein</keyword>
<dbReference type="InterPro" id="IPR055176">
    <property type="entry name" value="UBP24/USP9X/USP9Y_UBL"/>
</dbReference>
<dbReference type="InterPro" id="IPR050164">
    <property type="entry name" value="Peptidase_C19"/>
</dbReference>
<comment type="similarity">
    <text evidence="2">Belongs to the peptidase C19 family.</text>
</comment>
<keyword evidence="6" id="KW-0833">Ubl conjugation pathway</keyword>
<dbReference type="Pfam" id="PF25010">
    <property type="entry name" value="ARM_UBP24_USP9X-Y"/>
    <property type="match status" value="2"/>
</dbReference>
<evidence type="ECO:0000256" key="2">
    <source>
        <dbReference type="ARBA" id="ARBA00009085"/>
    </source>
</evidence>
<accession>A0A3Q3J3L7</accession>
<dbReference type="SUPFAM" id="SSF48371">
    <property type="entry name" value="ARM repeat"/>
    <property type="match status" value="1"/>
</dbReference>
<feature type="compositionally biased region" description="Low complexity" evidence="13">
    <location>
        <begin position="976"/>
        <end position="995"/>
    </location>
</feature>
<evidence type="ECO:0000256" key="10">
    <source>
        <dbReference type="ARBA" id="ARBA00075166"/>
    </source>
</evidence>
<name>A0A3Q3J3L7_MONAL</name>
<dbReference type="FunFam" id="3.10.20.90:FF:000258">
    <property type="entry name" value="Ubiquitin carboxyl-terminal hydrolase 24"/>
    <property type="match status" value="1"/>
</dbReference>
<proteinExistence type="inferred from homology"/>
<dbReference type="InterPro" id="IPR033382">
    <property type="entry name" value="USP24_UBA"/>
</dbReference>
<feature type="compositionally biased region" description="Basic and acidic residues" evidence="13">
    <location>
        <begin position="88"/>
        <end position="97"/>
    </location>
</feature>
<feature type="region of interest" description="Disordered" evidence="13">
    <location>
        <begin position="51"/>
        <end position="105"/>
    </location>
</feature>
<feature type="region of interest" description="Disordered" evidence="13">
    <location>
        <begin position="975"/>
        <end position="995"/>
    </location>
</feature>
<dbReference type="InterPro" id="IPR015940">
    <property type="entry name" value="UBA"/>
</dbReference>
<dbReference type="PROSITE" id="PS00973">
    <property type="entry name" value="USP_2"/>
    <property type="match status" value="1"/>
</dbReference>
<dbReference type="CDD" id="cd17065">
    <property type="entry name" value="Ubl_UBP24"/>
    <property type="match status" value="1"/>
</dbReference>
<evidence type="ECO:0000256" key="13">
    <source>
        <dbReference type="SAM" id="MobiDB-lite"/>
    </source>
</evidence>
<keyword evidence="8" id="KW-0788">Thiol protease</keyword>
<dbReference type="Ensembl" id="ENSMALT00000011420.1">
    <property type="protein sequence ID" value="ENSMALP00000011180.1"/>
    <property type="gene ID" value="ENSMALG00000007877.1"/>
</dbReference>
<dbReference type="PROSITE" id="PS00972">
    <property type="entry name" value="USP_1"/>
    <property type="match status" value="1"/>
</dbReference>
<dbReference type="InterPro" id="IPR038765">
    <property type="entry name" value="Papain-like_cys_pep_sf"/>
</dbReference>
<dbReference type="Gene3D" id="3.90.70.10">
    <property type="entry name" value="Cysteine proteinases"/>
    <property type="match status" value="1"/>
</dbReference>
<reference evidence="16" key="2">
    <citation type="submission" date="2025-09" db="UniProtKB">
        <authorList>
            <consortium name="Ensembl"/>
        </authorList>
    </citation>
    <scope>IDENTIFICATION</scope>
</reference>
<dbReference type="PROSITE" id="PS50030">
    <property type="entry name" value="UBA"/>
    <property type="match status" value="1"/>
</dbReference>
<dbReference type="Pfam" id="PF00443">
    <property type="entry name" value="UCH"/>
    <property type="match status" value="1"/>
</dbReference>
<dbReference type="GO" id="GO:0006508">
    <property type="term" value="P:proteolysis"/>
    <property type="evidence" value="ECO:0007669"/>
    <property type="project" value="UniProtKB-KW"/>
</dbReference>
<dbReference type="FunFam" id="3.90.70.10:FF:000022">
    <property type="entry name" value="Ubiquitin carboxyl-terminal hydrolase 24"/>
    <property type="match status" value="1"/>
</dbReference>
<evidence type="ECO:0000256" key="12">
    <source>
        <dbReference type="ARBA" id="ARBA00082184"/>
    </source>
</evidence>
<evidence type="ECO:0000313" key="16">
    <source>
        <dbReference type="Ensembl" id="ENSMALP00000011180.1"/>
    </source>
</evidence>
<dbReference type="STRING" id="43700.ENSMALP00000011180"/>
<feature type="region of interest" description="Disordered" evidence="13">
    <location>
        <begin position="1855"/>
        <end position="1877"/>
    </location>
</feature>
<evidence type="ECO:0000256" key="5">
    <source>
        <dbReference type="ARBA" id="ARBA00022670"/>
    </source>
</evidence>
<protein>
    <recommendedName>
        <fullName evidence="9">Ubiquitin carboxyl-terminal hydrolase 24</fullName>
        <ecNumber evidence="3">3.4.19.12</ecNumber>
    </recommendedName>
    <alternativeName>
        <fullName evidence="12">Deubiquitinating enzyme 24</fullName>
    </alternativeName>
    <alternativeName>
        <fullName evidence="10">Ubiquitin thioesterase 24</fullName>
    </alternativeName>
    <alternativeName>
        <fullName evidence="11">Ubiquitin-specific-processing protease 24</fullName>
    </alternativeName>
</protein>
<dbReference type="SMART" id="SM00165">
    <property type="entry name" value="UBA"/>
    <property type="match status" value="1"/>
</dbReference>
<evidence type="ECO:0000256" key="9">
    <source>
        <dbReference type="ARBA" id="ARBA00071639"/>
    </source>
</evidence>
<dbReference type="Gene3D" id="3.10.20.90">
    <property type="entry name" value="Phosphatidylinositol 3-kinase Catalytic Subunit, Chain A, domain 1"/>
    <property type="match status" value="1"/>
</dbReference>
<dbReference type="SUPFAM" id="SSF54001">
    <property type="entry name" value="Cysteine proteinases"/>
    <property type="match status" value="1"/>
</dbReference>
<keyword evidence="7" id="KW-0378">Hydrolase</keyword>
<dbReference type="InterPro" id="IPR009060">
    <property type="entry name" value="UBA-like_sf"/>
</dbReference>
<dbReference type="CDD" id="cd02659">
    <property type="entry name" value="peptidase_C19C"/>
    <property type="match status" value="1"/>
</dbReference>
<feature type="region of interest" description="Disordered" evidence="13">
    <location>
        <begin position="2503"/>
        <end position="2548"/>
    </location>
</feature>
<feature type="region of interest" description="Disordered" evidence="13">
    <location>
        <begin position="1997"/>
        <end position="2022"/>
    </location>
</feature>
<dbReference type="GO" id="GO:0005634">
    <property type="term" value="C:nucleus"/>
    <property type="evidence" value="ECO:0007669"/>
    <property type="project" value="TreeGrafter"/>
</dbReference>